<name>I6YXZ8_MELRP</name>
<dbReference type="Gene3D" id="3.40.50.2300">
    <property type="match status" value="1"/>
</dbReference>
<dbReference type="PANTHER" id="PTHR44591:SF23">
    <property type="entry name" value="CHEY SUBFAMILY"/>
    <property type="match status" value="1"/>
</dbReference>
<dbReference type="InterPro" id="IPR050595">
    <property type="entry name" value="Bact_response_regulator"/>
</dbReference>
<dbReference type="SMART" id="SM00448">
    <property type="entry name" value="REC"/>
    <property type="match status" value="1"/>
</dbReference>
<accession>I6YXZ8</accession>
<reference evidence="4 5" key="1">
    <citation type="journal article" date="2013" name="PLoS ONE">
        <title>Genomic analysis of Melioribacter roseus, facultatively anaerobic organotrophic bacterium representing a novel deep lineage within Bacteriodetes/Chlorobi group.</title>
        <authorList>
            <person name="Kadnikov V.V."/>
            <person name="Mardanov A.V."/>
            <person name="Podosokorskaya O.A."/>
            <person name="Gavrilov S.N."/>
            <person name="Kublanov I.V."/>
            <person name="Beletsky A.V."/>
            <person name="Bonch-Osmolovskaya E.A."/>
            <person name="Ravin N.V."/>
        </authorList>
    </citation>
    <scope>NUCLEOTIDE SEQUENCE [LARGE SCALE GENOMIC DNA]</scope>
    <source>
        <strain evidence="5">JCM 17771 / P3M-2</strain>
    </source>
</reference>
<dbReference type="SUPFAM" id="SSF52172">
    <property type="entry name" value="CheY-like"/>
    <property type="match status" value="1"/>
</dbReference>
<protein>
    <submittedName>
        <fullName evidence="4">Chemotaxis CheY-like receiver protein</fullName>
    </submittedName>
</protein>
<evidence type="ECO:0000256" key="1">
    <source>
        <dbReference type="ARBA" id="ARBA00022553"/>
    </source>
</evidence>
<dbReference type="eggNOG" id="COG0784">
    <property type="taxonomic scope" value="Bacteria"/>
</dbReference>
<evidence type="ECO:0000256" key="2">
    <source>
        <dbReference type="PROSITE-ProRule" id="PRU00169"/>
    </source>
</evidence>
<evidence type="ECO:0000259" key="3">
    <source>
        <dbReference type="PROSITE" id="PS50110"/>
    </source>
</evidence>
<dbReference type="PROSITE" id="PS50110">
    <property type="entry name" value="RESPONSE_REGULATORY"/>
    <property type="match status" value="1"/>
</dbReference>
<dbReference type="Pfam" id="PF00072">
    <property type="entry name" value="Response_reg"/>
    <property type="match status" value="1"/>
</dbReference>
<dbReference type="KEGG" id="mro:MROS_2172"/>
<proteinExistence type="predicted"/>
<dbReference type="CDD" id="cd00156">
    <property type="entry name" value="REC"/>
    <property type="match status" value="1"/>
</dbReference>
<dbReference type="AlphaFoldDB" id="I6YXZ8"/>
<dbReference type="HOGENOM" id="CLU_000445_69_17_10"/>
<dbReference type="InterPro" id="IPR001789">
    <property type="entry name" value="Sig_transdc_resp-reg_receiver"/>
</dbReference>
<evidence type="ECO:0000313" key="4">
    <source>
        <dbReference type="EMBL" id="AFN75402.1"/>
    </source>
</evidence>
<feature type="modified residue" description="4-aspartylphosphate" evidence="2">
    <location>
        <position position="56"/>
    </location>
</feature>
<dbReference type="RefSeq" id="WP_014856834.1">
    <property type="nucleotide sequence ID" value="NC_018178.1"/>
</dbReference>
<dbReference type="GO" id="GO:0000160">
    <property type="term" value="P:phosphorelay signal transduction system"/>
    <property type="evidence" value="ECO:0007669"/>
    <property type="project" value="InterPro"/>
</dbReference>
<dbReference type="OrthoDB" id="1646880at2"/>
<dbReference type="Proteomes" id="UP000009011">
    <property type="component" value="Chromosome"/>
</dbReference>
<dbReference type="EMBL" id="CP003557">
    <property type="protein sequence ID" value="AFN75402.1"/>
    <property type="molecule type" value="Genomic_DNA"/>
</dbReference>
<dbReference type="STRING" id="1191523.MROS_2172"/>
<keyword evidence="5" id="KW-1185">Reference proteome</keyword>
<keyword evidence="1 2" id="KW-0597">Phosphoprotein</keyword>
<dbReference type="InterPro" id="IPR011006">
    <property type="entry name" value="CheY-like_superfamily"/>
</dbReference>
<evidence type="ECO:0000313" key="5">
    <source>
        <dbReference type="Proteomes" id="UP000009011"/>
    </source>
</evidence>
<dbReference type="PANTHER" id="PTHR44591">
    <property type="entry name" value="STRESS RESPONSE REGULATOR PROTEIN 1"/>
    <property type="match status" value="1"/>
</dbReference>
<sequence>MTSEKKKILIIEDDQLLQDFYRVLFNKIGFETVITEDTEELFSHLNGNNVALIIMDVSLRNTYLETEKIDGAKLSRYIKENFVNLNVPILLVTAYSNSKEGNSLLIESKADDYVLKPIVSIDLFLQKVNRLIYER</sequence>
<gene>
    <name evidence="4" type="ordered locus">MROS_2172</name>
</gene>
<feature type="domain" description="Response regulatory" evidence="3">
    <location>
        <begin position="7"/>
        <end position="131"/>
    </location>
</feature>
<organism evidence="4 5">
    <name type="scientific">Melioribacter roseus (strain DSM 23840 / JCM 17771 / VKM B-2668 / P3M-2)</name>
    <dbReference type="NCBI Taxonomy" id="1191523"/>
    <lineage>
        <taxon>Bacteria</taxon>
        <taxon>Pseudomonadati</taxon>
        <taxon>Ignavibacteriota</taxon>
        <taxon>Ignavibacteria</taxon>
        <taxon>Ignavibacteriales</taxon>
        <taxon>Melioribacteraceae</taxon>
        <taxon>Melioribacter</taxon>
    </lineage>
</organism>